<organism evidence="2 3">
    <name type="scientific">Strongylus vulgaris</name>
    <name type="common">Blood worm</name>
    <dbReference type="NCBI Taxonomy" id="40348"/>
    <lineage>
        <taxon>Eukaryota</taxon>
        <taxon>Metazoa</taxon>
        <taxon>Ecdysozoa</taxon>
        <taxon>Nematoda</taxon>
        <taxon>Chromadorea</taxon>
        <taxon>Rhabditida</taxon>
        <taxon>Rhabditina</taxon>
        <taxon>Rhabditomorpha</taxon>
        <taxon>Strongyloidea</taxon>
        <taxon>Strongylidae</taxon>
        <taxon>Strongylus</taxon>
    </lineage>
</organism>
<proteinExistence type="predicted"/>
<evidence type="ECO:0000256" key="1">
    <source>
        <dbReference type="SAM" id="MobiDB-lite"/>
    </source>
</evidence>
<dbReference type="Proteomes" id="UP000270094">
    <property type="component" value="Unassembled WGS sequence"/>
</dbReference>
<evidence type="ECO:0000313" key="3">
    <source>
        <dbReference type="Proteomes" id="UP000270094"/>
    </source>
</evidence>
<dbReference type="EMBL" id="UYYB01144304">
    <property type="protein sequence ID" value="VDM85721.1"/>
    <property type="molecule type" value="Genomic_DNA"/>
</dbReference>
<protein>
    <submittedName>
        <fullName evidence="2">Uncharacterized protein</fullName>
    </submittedName>
</protein>
<feature type="non-terminal residue" evidence="2">
    <location>
        <position position="93"/>
    </location>
</feature>
<accession>A0A3P7JJ13</accession>
<sequence length="93" mass="10145">MACSACSGLNENRPKAEPSSFHTDMRHVKLLAAVSAENLSALELVKAFVGAEAAPAALTDAIKEKRWLKTVFQEMEEWLRPPTLFLASVLAAF</sequence>
<dbReference type="AlphaFoldDB" id="A0A3P7JJ13"/>
<name>A0A3P7JJ13_STRVU</name>
<keyword evidence="3" id="KW-1185">Reference proteome</keyword>
<reference evidence="2 3" key="1">
    <citation type="submission" date="2018-11" db="EMBL/GenBank/DDBJ databases">
        <authorList>
            <consortium name="Pathogen Informatics"/>
        </authorList>
    </citation>
    <scope>NUCLEOTIDE SEQUENCE [LARGE SCALE GENOMIC DNA]</scope>
</reference>
<gene>
    <name evidence="2" type="ORF">SVUK_LOCUS20719</name>
</gene>
<feature type="region of interest" description="Disordered" evidence="1">
    <location>
        <begin position="1"/>
        <end position="20"/>
    </location>
</feature>
<evidence type="ECO:0000313" key="2">
    <source>
        <dbReference type="EMBL" id="VDM85721.1"/>
    </source>
</evidence>